<dbReference type="GO" id="GO:0005886">
    <property type="term" value="C:plasma membrane"/>
    <property type="evidence" value="ECO:0007669"/>
    <property type="project" value="UniProtKB-SubCell"/>
</dbReference>
<keyword evidence="8" id="KW-1185">Reference proteome</keyword>
<dbReference type="EMBL" id="LT841305">
    <property type="protein sequence ID" value="SMH64094.1"/>
    <property type="molecule type" value="Genomic_DNA"/>
</dbReference>
<reference evidence="7 8" key="3">
    <citation type="submission" date="2017-03" db="EMBL/GenBank/DDBJ databases">
        <authorList>
            <person name="Regsiter A."/>
            <person name="William W."/>
        </authorList>
    </citation>
    <scope>NUCLEOTIDE SEQUENCE [LARGE SCALE GENOMIC DNA]</scope>
    <source>
        <strain evidence="7">PRJEB5721</strain>
    </source>
</reference>
<evidence type="ECO:0008006" key="9">
    <source>
        <dbReference type="Google" id="ProtNLM"/>
    </source>
</evidence>
<keyword evidence="2" id="KW-1003">Cell membrane</keyword>
<dbReference type="PANTHER" id="PTHR47529">
    <property type="entry name" value="PEPTIDYL-PROLYL CIS-TRANS ISOMERASE D"/>
    <property type="match status" value="1"/>
</dbReference>
<evidence type="ECO:0000313" key="6">
    <source>
        <dbReference type="EMBL" id="CDQ10135.1"/>
    </source>
</evidence>
<keyword evidence="4" id="KW-0143">Chaperone</keyword>
<comment type="subcellular location">
    <subcellularLocation>
        <location evidence="1">Cell membrane</location>
    </subcellularLocation>
</comment>
<dbReference type="AlphaFoldDB" id="A0A060UNW6"/>
<evidence type="ECO:0000256" key="4">
    <source>
        <dbReference type="ARBA" id="ARBA00023186"/>
    </source>
</evidence>
<dbReference type="InterPro" id="IPR052029">
    <property type="entry name" value="PpiD_chaperone"/>
</dbReference>
<evidence type="ECO:0000256" key="1">
    <source>
        <dbReference type="ARBA" id="ARBA00004236"/>
    </source>
</evidence>
<name>A0A060UNW6_9PROT</name>
<dbReference type="Pfam" id="PF13624">
    <property type="entry name" value="SurA_N_3"/>
    <property type="match status" value="1"/>
</dbReference>
<dbReference type="PANTHER" id="PTHR47529:SF1">
    <property type="entry name" value="PERIPLASMIC CHAPERONE PPID"/>
    <property type="match status" value="1"/>
</dbReference>
<keyword evidence="3 5" id="KW-0472">Membrane</keyword>
<keyword evidence="5" id="KW-1133">Transmembrane helix</keyword>
<organism evidence="6">
    <name type="scientific">Acidithiobacillus ferrivorans</name>
    <dbReference type="NCBI Taxonomy" id="160808"/>
    <lineage>
        <taxon>Bacteria</taxon>
        <taxon>Pseudomonadati</taxon>
        <taxon>Pseudomonadota</taxon>
        <taxon>Acidithiobacillia</taxon>
        <taxon>Acidithiobacillales</taxon>
        <taxon>Acidithiobacillaceae</taxon>
        <taxon>Acidithiobacillus</taxon>
    </lineage>
</organism>
<reference evidence="6" key="1">
    <citation type="submission" date="2014-03" db="EMBL/GenBank/DDBJ databases">
        <authorList>
            <person name="Genoscope - CEA"/>
        </authorList>
    </citation>
    <scope>NUCLEOTIDE SEQUENCE [LARGE SCALE GENOMIC DNA]</scope>
    <source>
        <strain evidence="6">CF27</strain>
    </source>
</reference>
<dbReference type="EMBL" id="CCCS020000034">
    <property type="protein sequence ID" value="CDQ10135.1"/>
    <property type="molecule type" value="Genomic_DNA"/>
</dbReference>
<dbReference type="RefSeq" id="WP_035192461.1">
    <property type="nucleotide sequence ID" value="NZ_CCCS020000034.1"/>
</dbReference>
<gene>
    <name evidence="7" type="ORF">AFERRI_10127</name>
    <name evidence="6" type="ORF">AFERRI_40087</name>
</gene>
<accession>A0A060UNW6</accession>
<feature type="transmembrane region" description="Helical" evidence="5">
    <location>
        <begin position="12"/>
        <end position="35"/>
    </location>
</feature>
<keyword evidence="5" id="KW-0812">Transmembrane</keyword>
<dbReference type="SUPFAM" id="SSF109998">
    <property type="entry name" value="Triger factor/SurA peptide-binding domain-like"/>
    <property type="match status" value="1"/>
</dbReference>
<evidence type="ECO:0000256" key="5">
    <source>
        <dbReference type="SAM" id="Phobius"/>
    </source>
</evidence>
<evidence type="ECO:0000256" key="3">
    <source>
        <dbReference type="ARBA" id="ARBA00023136"/>
    </source>
</evidence>
<dbReference type="Gene3D" id="1.10.4030.10">
    <property type="entry name" value="Porin chaperone SurA, peptide-binding domain"/>
    <property type="match status" value="1"/>
</dbReference>
<proteinExistence type="predicted"/>
<dbReference type="Proteomes" id="UP000193925">
    <property type="component" value="Chromosome AFERRI"/>
</dbReference>
<evidence type="ECO:0000313" key="8">
    <source>
        <dbReference type="Proteomes" id="UP000193925"/>
    </source>
</evidence>
<protein>
    <recommendedName>
        <fullName evidence="9">Peptidylprolyl isomerase</fullName>
    </recommendedName>
</protein>
<sequence length="522" mass="55867">MMDAFRNFGQSWVAKILMILIALSFVLWGVSGYLFSGSSSSSTVATVDGQKISDTVFQKRMKDAQARYSHVFGAATAAKMAEDKSFGLDVLNGLIDNMLLGAEARRLGLRVPNTELAKKVESIPAFQEKGVFSKSHYQKLLAANGMTPAQFEGMLRESMRLEQLQVIPQAIATASNAEATQVWAWSQEYRDVSAVDIQDADFAAAAKPTSAEVADYYHANVDQFQLPAQLQVQYVVLGPKDFVGKRLSSTNPVSNVSAVAAGQSAAPFNRQAENAFQAQVENFKDRLFSSPDGLAAVAKAYNLKIQESGMLTAGKVPTQGPFADARALDLAFSKAVLAGKNSTALRLANGDLLAVHLLHYTPGSAQPLSAVAGTITAKLTSERAQELAKNKAQALLAAARQAKDMNVLTDSGAYPLHAYLDITRRNGQGLDNAALAAAFTIPAPGDGIPSMDMVKTSSGYQIFAITRVTAPSAAAINPKVAAQIRASLEEQRGRLLSTAYLKDLREHAKVKINDAQLAQISH</sequence>
<evidence type="ECO:0000256" key="2">
    <source>
        <dbReference type="ARBA" id="ARBA00022475"/>
    </source>
</evidence>
<dbReference type="InterPro" id="IPR027304">
    <property type="entry name" value="Trigger_fact/SurA_dom_sf"/>
</dbReference>
<evidence type="ECO:0000313" key="7">
    <source>
        <dbReference type="EMBL" id="SMH64094.1"/>
    </source>
</evidence>
<reference evidence="6" key="2">
    <citation type="submission" date="2014-07" db="EMBL/GenBank/DDBJ databases">
        <title>Initial genome analysis of the psychrotolerant acidophile Acidithiobacillus ferrivorans CF27: insights into iron and sulfur oxidation pathways and into biofilm formation.</title>
        <authorList>
            <person name="Talla E."/>
            <person name="Hedrich S."/>
            <person name="Mangenot S."/>
            <person name="Ji B."/>
            <person name="Johnson D.B."/>
            <person name="Barbe V."/>
            <person name="Bonnefoy V."/>
        </authorList>
    </citation>
    <scope>NUCLEOTIDE SEQUENCE [LARGE SCALE GENOMIC DNA]</scope>
    <source>
        <strain evidence="6">CF27</strain>
    </source>
</reference>